<keyword evidence="3" id="KW-0813">Transport</keyword>
<keyword evidence="1" id="KW-1133">Transmembrane helix</keyword>
<keyword evidence="1" id="KW-0812">Transmembrane</keyword>
<keyword evidence="3" id="KW-0407">Ion channel</keyword>
<dbReference type="OrthoDB" id="8477930at2"/>
<dbReference type="Pfam" id="PF07885">
    <property type="entry name" value="Ion_trans_2"/>
    <property type="match status" value="1"/>
</dbReference>
<sequence length="311" mass="33859">MDCILMARKSQHSHCLSGGQMDWLAPAAGVAIILFLLRDIFHTLGHPEGQGSLSRFVLSTIWRMSRLRVGRLARLTGPVALLSVIIVWGTLAVMGWALLYWPFVPTGFVYASGSSAGSSNHALDALYISMTTISTLGFGDIVPAPGWLRIITPLEALFGFALLTVTVSWVLQIYPALARRRALAIRLSLLCRTELHTRLGDANSVLLPGVLDLLSTNIIQARVDLSEYSETYYFRDDDPNTSLAATLPYAAELARIGATSSQSDMRLAANLLNCALEDFTGILKTRFPHCDANVSELLSAFAADHGNRPKS</sequence>
<evidence type="ECO:0000259" key="2">
    <source>
        <dbReference type="Pfam" id="PF07885"/>
    </source>
</evidence>
<accession>A0A5B0E2W2</accession>
<feature type="domain" description="Potassium channel" evidence="2">
    <location>
        <begin position="108"/>
        <end position="170"/>
    </location>
</feature>
<evidence type="ECO:0000313" key="3">
    <source>
        <dbReference type="EMBL" id="KAA0973417.1"/>
    </source>
</evidence>
<dbReference type="Proteomes" id="UP000323856">
    <property type="component" value="Unassembled WGS sequence"/>
</dbReference>
<comment type="caution">
    <text evidence="3">The sequence shown here is derived from an EMBL/GenBank/DDBJ whole genome shotgun (WGS) entry which is preliminary data.</text>
</comment>
<gene>
    <name evidence="3" type="ORF">FQ154_18380</name>
</gene>
<protein>
    <submittedName>
        <fullName evidence="3">Two pore domain potassium channel family protein</fullName>
    </submittedName>
</protein>
<name>A0A5B0E2W2_9MICC</name>
<feature type="transmembrane region" description="Helical" evidence="1">
    <location>
        <begin position="72"/>
        <end position="99"/>
    </location>
</feature>
<evidence type="ECO:0000313" key="4">
    <source>
        <dbReference type="Proteomes" id="UP000323856"/>
    </source>
</evidence>
<keyword evidence="3" id="KW-0406">Ion transport</keyword>
<dbReference type="EMBL" id="VOBL01000027">
    <property type="protein sequence ID" value="KAA0973417.1"/>
    <property type="molecule type" value="Genomic_DNA"/>
</dbReference>
<feature type="transmembrane region" description="Helical" evidence="1">
    <location>
        <begin position="156"/>
        <end position="177"/>
    </location>
</feature>
<organism evidence="3 4">
    <name type="scientific">Paeniglutamicibacter gangotriensis</name>
    <dbReference type="NCBI Taxonomy" id="254787"/>
    <lineage>
        <taxon>Bacteria</taxon>
        <taxon>Bacillati</taxon>
        <taxon>Actinomycetota</taxon>
        <taxon>Actinomycetes</taxon>
        <taxon>Micrococcales</taxon>
        <taxon>Micrococcaceae</taxon>
        <taxon>Paeniglutamicibacter</taxon>
    </lineage>
</organism>
<dbReference type="Gene3D" id="1.10.287.70">
    <property type="match status" value="1"/>
</dbReference>
<dbReference type="SUPFAM" id="SSF81324">
    <property type="entry name" value="Voltage-gated potassium channels"/>
    <property type="match status" value="1"/>
</dbReference>
<evidence type="ECO:0000256" key="1">
    <source>
        <dbReference type="SAM" id="Phobius"/>
    </source>
</evidence>
<dbReference type="AlphaFoldDB" id="A0A5B0E2W2"/>
<dbReference type="GO" id="GO:0034220">
    <property type="term" value="P:monoatomic ion transmembrane transport"/>
    <property type="evidence" value="ECO:0007669"/>
    <property type="project" value="UniProtKB-KW"/>
</dbReference>
<reference evidence="3 4" key="1">
    <citation type="submission" date="2019-07" db="EMBL/GenBank/DDBJ databases">
        <title>Analysis of the biochemical properties, biological activity and biotechnological potential of siderophores and biosurfactants produced by Antarctic psychrotolerant bacteria.</title>
        <authorList>
            <person name="Styczynski M."/>
            <person name="Krucon T."/>
            <person name="Decewicz P."/>
            <person name="Dziewit L."/>
        </authorList>
    </citation>
    <scope>NUCLEOTIDE SEQUENCE [LARGE SCALE GENOMIC DNA]</scope>
    <source>
        <strain evidence="3 4">ANT_H27</strain>
    </source>
</reference>
<keyword evidence="1" id="KW-0472">Membrane</keyword>
<dbReference type="InterPro" id="IPR013099">
    <property type="entry name" value="K_chnl_dom"/>
</dbReference>
<proteinExistence type="predicted"/>